<dbReference type="FunFam" id="3.40.50.1980:FF:000001">
    <property type="entry name" value="Histidinol dehydrogenase"/>
    <property type="match status" value="1"/>
</dbReference>
<dbReference type="PIRSF" id="PIRSF000099">
    <property type="entry name" value="Histidinol_dh"/>
    <property type="match status" value="1"/>
</dbReference>
<feature type="binding site" evidence="11 16">
    <location>
        <position position="255"/>
    </location>
    <ligand>
        <name>Zn(2+)</name>
        <dbReference type="ChEBI" id="CHEBI:29105"/>
    </ligand>
</feature>
<comment type="catalytic activity">
    <reaction evidence="10 11 12">
        <text>L-histidinol + 2 NAD(+) + H2O = L-histidine + 2 NADH + 3 H(+)</text>
        <dbReference type="Rhea" id="RHEA:20641"/>
        <dbReference type="ChEBI" id="CHEBI:15377"/>
        <dbReference type="ChEBI" id="CHEBI:15378"/>
        <dbReference type="ChEBI" id="CHEBI:57540"/>
        <dbReference type="ChEBI" id="CHEBI:57595"/>
        <dbReference type="ChEBI" id="CHEBI:57699"/>
        <dbReference type="ChEBI" id="CHEBI:57945"/>
        <dbReference type="EC" id="1.1.1.23"/>
    </reaction>
</comment>
<evidence type="ECO:0000256" key="12">
    <source>
        <dbReference type="PIRNR" id="PIRNR000099"/>
    </source>
</evidence>
<evidence type="ECO:0000256" key="15">
    <source>
        <dbReference type="PIRSR" id="PIRSR000099-3"/>
    </source>
</evidence>
<dbReference type="InterPro" id="IPR016161">
    <property type="entry name" value="Ald_DH/histidinol_DH"/>
</dbReference>
<feature type="binding site" evidence="11 15">
    <location>
        <position position="324"/>
    </location>
    <ligand>
        <name>substrate</name>
    </ligand>
</feature>
<dbReference type="UniPathway" id="UPA00031">
    <property type="reaction ID" value="UER00014"/>
</dbReference>
<dbReference type="NCBIfam" id="TIGR00069">
    <property type="entry name" value="hisD"/>
    <property type="match status" value="1"/>
</dbReference>
<evidence type="ECO:0000313" key="18">
    <source>
        <dbReference type="EMBL" id="KXB06278.1"/>
    </source>
</evidence>
<name>A0A133VIL1_9EURY</name>
<dbReference type="Pfam" id="PF00815">
    <property type="entry name" value="Histidinol_dh"/>
    <property type="match status" value="1"/>
</dbReference>
<comment type="cofactor">
    <cofactor evidence="11 16">
        <name>Zn(2+)</name>
        <dbReference type="ChEBI" id="CHEBI:29105"/>
    </cofactor>
    <text evidence="11 16">Binds 1 zinc ion per subunit.</text>
</comment>
<feature type="binding site" evidence="11 15">
    <location>
        <position position="255"/>
    </location>
    <ligand>
        <name>substrate</name>
    </ligand>
</feature>
<dbReference type="GO" id="GO:0000105">
    <property type="term" value="P:L-histidine biosynthetic process"/>
    <property type="evidence" value="ECO:0007669"/>
    <property type="project" value="UniProtKB-UniRule"/>
</dbReference>
<dbReference type="PRINTS" id="PR00083">
    <property type="entry name" value="HOLDHDRGNASE"/>
</dbReference>
<dbReference type="FunFam" id="3.40.50.1980:FF:000026">
    <property type="entry name" value="Histidinol dehydrogenase"/>
    <property type="match status" value="1"/>
</dbReference>
<protein>
    <recommendedName>
        <fullName evidence="5 11">Histidinol dehydrogenase</fullName>
        <shortName evidence="11 12">HDH</shortName>
        <ecNumber evidence="4 11">1.1.1.23</ecNumber>
    </recommendedName>
</protein>
<evidence type="ECO:0000256" key="17">
    <source>
        <dbReference type="RuleBase" id="RU004175"/>
    </source>
</evidence>
<evidence type="ECO:0000256" key="11">
    <source>
        <dbReference type="HAMAP-Rule" id="MF_01024"/>
    </source>
</evidence>
<dbReference type="Proteomes" id="UP000070491">
    <property type="component" value="Unassembled WGS sequence"/>
</dbReference>
<evidence type="ECO:0000256" key="16">
    <source>
        <dbReference type="PIRSR" id="PIRSR000099-4"/>
    </source>
</evidence>
<feature type="binding site" evidence="11 15">
    <location>
        <position position="233"/>
    </location>
    <ligand>
        <name>substrate</name>
    </ligand>
</feature>
<evidence type="ECO:0000256" key="13">
    <source>
        <dbReference type="PIRSR" id="PIRSR000099-1"/>
    </source>
</evidence>
<evidence type="ECO:0000256" key="10">
    <source>
        <dbReference type="ARBA" id="ARBA00049489"/>
    </source>
</evidence>
<feature type="active site" description="Proton acceptor" evidence="11 13">
    <location>
        <position position="324"/>
    </location>
</feature>
<evidence type="ECO:0000256" key="7">
    <source>
        <dbReference type="ARBA" id="ARBA00022833"/>
    </source>
</evidence>
<evidence type="ECO:0000256" key="6">
    <source>
        <dbReference type="ARBA" id="ARBA00022723"/>
    </source>
</evidence>
<comment type="caution">
    <text evidence="18">The sequence shown here is derived from an EMBL/GenBank/DDBJ whole genome shotgun (WGS) entry which is preliminary data.</text>
</comment>
<feature type="binding site" evidence="11 14">
    <location>
        <position position="210"/>
    </location>
    <ligand>
        <name>NAD(+)</name>
        <dbReference type="ChEBI" id="CHEBI:57540"/>
    </ligand>
</feature>
<gene>
    <name evidence="11" type="primary">hisD</name>
    <name evidence="18" type="ORF">AKJ53_00865</name>
</gene>
<feature type="binding site" evidence="11 16">
    <location>
        <position position="258"/>
    </location>
    <ligand>
        <name>Zn(2+)</name>
        <dbReference type="ChEBI" id="CHEBI:29105"/>
    </ligand>
</feature>
<evidence type="ECO:0000256" key="8">
    <source>
        <dbReference type="ARBA" id="ARBA00023002"/>
    </source>
</evidence>
<dbReference type="PROSITE" id="PS00611">
    <property type="entry name" value="HISOL_DEHYDROGENASE"/>
    <property type="match status" value="1"/>
</dbReference>
<evidence type="ECO:0000256" key="3">
    <source>
        <dbReference type="ARBA" id="ARBA00010178"/>
    </source>
</evidence>
<dbReference type="GO" id="GO:0008270">
    <property type="term" value="F:zinc ion binding"/>
    <property type="evidence" value="ECO:0007669"/>
    <property type="project" value="UniProtKB-UniRule"/>
</dbReference>
<dbReference type="AlphaFoldDB" id="A0A133VIL1"/>
<dbReference type="GO" id="GO:0004399">
    <property type="term" value="F:histidinol dehydrogenase activity"/>
    <property type="evidence" value="ECO:0007669"/>
    <property type="project" value="UniProtKB-UniRule"/>
</dbReference>
<dbReference type="GO" id="GO:0051287">
    <property type="term" value="F:NAD binding"/>
    <property type="evidence" value="ECO:0007669"/>
    <property type="project" value="InterPro"/>
</dbReference>
<keyword evidence="11 12" id="KW-0028">Amino-acid biosynthesis</keyword>
<comment type="function">
    <text evidence="1 11 12">Catalyzes the sequential NAD-dependent oxidations of L-histidinol to L-histidinaldehyde and then to L-histidine.</text>
</comment>
<proteinExistence type="inferred from homology"/>
<dbReference type="InterPro" id="IPR022695">
    <property type="entry name" value="Histidinol_DH_monofunct"/>
</dbReference>
<feature type="binding site" evidence="11 16">
    <location>
        <position position="416"/>
    </location>
    <ligand>
        <name>Zn(2+)</name>
        <dbReference type="ChEBI" id="CHEBI:29105"/>
    </ligand>
</feature>
<feature type="active site" description="Proton acceptor" evidence="11 13">
    <location>
        <position position="323"/>
    </location>
</feature>
<keyword evidence="6 11" id="KW-0479">Metal-binding</keyword>
<dbReference type="CDD" id="cd06572">
    <property type="entry name" value="Histidinol_dh"/>
    <property type="match status" value="1"/>
</dbReference>
<feature type="binding site" evidence="11 15">
    <location>
        <position position="258"/>
    </location>
    <ligand>
        <name>substrate</name>
    </ligand>
</feature>
<feature type="binding site" evidence="11 14">
    <location>
        <position position="125"/>
    </location>
    <ligand>
        <name>NAD(+)</name>
        <dbReference type="ChEBI" id="CHEBI:57540"/>
    </ligand>
</feature>
<accession>A0A133VIL1</accession>
<evidence type="ECO:0000256" key="9">
    <source>
        <dbReference type="ARBA" id="ARBA00023102"/>
    </source>
</evidence>
<dbReference type="EMBL" id="LHYG01000008">
    <property type="protein sequence ID" value="KXB06278.1"/>
    <property type="molecule type" value="Genomic_DNA"/>
</dbReference>
<comment type="similarity">
    <text evidence="3 11 12 17">Belongs to the histidinol dehydrogenase family.</text>
</comment>
<dbReference type="HAMAP" id="MF_01024">
    <property type="entry name" value="HisD"/>
    <property type="match status" value="1"/>
</dbReference>
<dbReference type="Gene3D" id="3.40.50.1980">
    <property type="entry name" value="Nitrogenase molybdenum iron protein domain"/>
    <property type="match status" value="2"/>
</dbReference>
<sequence>MRLWKHPERRRKTLLKRSEGDVAEVLPKVEKIVSEVRRRGDIALLEFTKKFDGVELTREQLQVSEQEISQAYEGLPEEDIEAIKKAANSIEKYHKNQIPKDWMKKIKSGVKAGQVVRPLEFVGIYTPGGTAQYPSSVLMAAVPAKVAGIDKTIMCTPSDSEGKISSATLVAADVAEVDEIYKAGGAQAIAAMAYGSRTIPSVDKIVGPGNVYVAAAKKIVSADVDIDFMAGPSEVLILADSSADSRLVALDLVAQAEHDSSAAAVLVTTSEKLAENVLKESKSILEEIPRRRTAAKALQEYGHLVVVRSPKRAFEFVNDYAPEHLQLMVRDPEKKLDNIKNAGAIFLGPYSTVPAGDFAVGPSHILPTGGDARIYDGLSVSDFVRLPSVQKLTKKGLEGLSETIERLAEMEGLTAHARSVRKRIESD</sequence>
<dbReference type="PANTHER" id="PTHR21256">
    <property type="entry name" value="HISTIDINOL DEHYDROGENASE HDH"/>
    <property type="match status" value="1"/>
</dbReference>
<feature type="binding site" evidence="11 15">
    <location>
        <position position="411"/>
    </location>
    <ligand>
        <name>substrate</name>
    </ligand>
</feature>
<reference evidence="18 19" key="1">
    <citation type="journal article" date="2016" name="Sci. Rep.">
        <title>Metabolic traits of an uncultured archaeal lineage -MSBL1- from brine pools of the Red Sea.</title>
        <authorList>
            <person name="Mwirichia R."/>
            <person name="Alam I."/>
            <person name="Rashid M."/>
            <person name="Vinu M."/>
            <person name="Ba-Alawi W."/>
            <person name="Anthony Kamau A."/>
            <person name="Kamanda Ngugi D."/>
            <person name="Goker M."/>
            <person name="Klenk H.P."/>
            <person name="Bajic V."/>
            <person name="Stingl U."/>
        </authorList>
    </citation>
    <scope>NUCLEOTIDE SEQUENCE [LARGE SCALE GENOMIC DNA]</scope>
    <source>
        <strain evidence="18">SCGC-AAA382F02</strain>
    </source>
</reference>
<comment type="pathway">
    <text evidence="2 11 12">Amino-acid biosynthesis; L-histidine biosynthesis; L-histidine from 5-phospho-alpha-D-ribose 1-diphosphate: step 9/9.</text>
</comment>
<keyword evidence="11 12" id="KW-0520">NAD</keyword>
<evidence type="ECO:0000256" key="4">
    <source>
        <dbReference type="ARBA" id="ARBA00012965"/>
    </source>
</evidence>
<feature type="binding site" evidence="11 16">
    <location>
        <position position="357"/>
    </location>
    <ligand>
        <name>Zn(2+)</name>
        <dbReference type="ChEBI" id="CHEBI:29105"/>
    </ligand>
</feature>
<organism evidence="18 19">
    <name type="scientific">candidate division MSBL1 archaeon SCGC-AAA382F02</name>
    <dbReference type="NCBI Taxonomy" id="1698282"/>
    <lineage>
        <taxon>Archaea</taxon>
        <taxon>Methanobacteriati</taxon>
        <taxon>Methanobacteriota</taxon>
        <taxon>candidate division MSBL1</taxon>
    </lineage>
</organism>
<evidence type="ECO:0000313" key="19">
    <source>
        <dbReference type="Proteomes" id="UP000070491"/>
    </source>
</evidence>
<keyword evidence="9 11" id="KW-0368">Histidine biosynthesis</keyword>
<dbReference type="EC" id="1.1.1.23" evidence="4 11"/>
<dbReference type="SUPFAM" id="SSF53720">
    <property type="entry name" value="ALDH-like"/>
    <property type="match status" value="1"/>
</dbReference>
<dbReference type="PANTHER" id="PTHR21256:SF2">
    <property type="entry name" value="HISTIDINE BIOSYNTHESIS TRIFUNCTIONAL PROTEIN"/>
    <property type="match status" value="1"/>
</dbReference>
<dbReference type="GO" id="GO:0005737">
    <property type="term" value="C:cytoplasm"/>
    <property type="evidence" value="ECO:0007669"/>
    <property type="project" value="TreeGrafter"/>
</dbReference>
<dbReference type="Gene3D" id="1.20.5.1300">
    <property type="match status" value="1"/>
</dbReference>
<dbReference type="InterPro" id="IPR012131">
    <property type="entry name" value="Hstdl_DH"/>
</dbReference>
<dbReference type="PATRIC" id="fig|1698282.3.peg.388"/>
<keyword evidence="7 11" id="KW-0862">Zinc</keyword>
<feature type="binding site" evidence="11 15">
    <location>
        <position position="357"/>
    </location>
    <ligand>
        <name>substrate</name>
    </ligand>
</feature>
<evidence type="ECO:0000256" key="5">
    <source>
        <dbReference type="ARBA" id="ARBA00016531"/>
    </source>
</evidence>
<keyword evidence="19" id="KW-1185">Reference proteome</keyword>
<evidence type="ECO:0000256" key="2">
    <source>
        <dbReference type="ARBA" id="ARBA00004940"/>
    </source>
</evidence>
<dbReference type="InterPro" id="IPR001692">
    <property type="entry name" value="Histidinol_DH_CS"/>
</dbReference>
<evidence type="ECO:0000256" key="1">
    <source>
        <dbReference type="ARBA" id="ARBA00003850"/>
    </source>
</evidence>
<evidence type="ECO:0000256" key="14">
    <source>
        <dbReference type="PIRSR" id="PIRSR000099-2"/>
    </source>
</evidence>
<feature type="binding site" evidence="11 14">
    <location>
        <position position="187"/>
    </location>
    <ligand>
        <name>NAD(+)</name>
        <dbReference type="ChEBI" id="CHEBI:57540"/>
    </ligand>
</feature>
<feature type="binding site" evidence="11 15">
    <location>
        <position position="416"/>
    </location>
    <ligand>
        <name>substrate</name>
    </ligand>
</feature>
<keyword evidence="8 11" id="KW-0560">Oxidoreductase</keyword>